<name>A0ABS4Z8U1_9ACTN</name>
<evidence type="ECO:0000313" key="3">
    <source>
        <dbReference type="EMBL" id="MBP2417468.1"/>
    </source>
</evidence>
<reference evidence="3 4" key="1">
    <citation type="submission" date="2021-03" db="EMBL/GenBank/DDBJ databases">
        <title>Sequencing the genomes of 1000 actinobacteria strains.</title>
        <authorList>
            <person name="Klenk H.-P."/>
        </authorList>
    </citation>
    <scope>NUCLEOTIDE SEQUENCE [LARGE SCALE GENOMIC DNA]</scope>
    <source>
        <strain evidence="3 4">DSM 12936</strain>
    </source>
</reference>
<keyword evidence="2" id="KW-0812">Transmembrane</keyword>
<evidence type="ECO:0000313" key="4">
    <source>
        <dbReference type="Proteomes" id="UP000758168"/>
    </source>
</evidence>
<feature type="transmembrane region" description="Helical" evidence="2">
    <location>
        <begin position="27"/>
        <end position="47"/>
    </location>
</feature>
<accession>A0ABS4Z8U1</accession>
<feature type="region of interest" description="Disordered" evidence="1">
    <location>
        <begin position="1"/>
        <end position="22"/>
    </location>
</feature>
<dbReference type="Proteomes" id="UP000758168">
    <property type="component" value="Unassembled WGS sequence"/>
</dbReference>
<dbReference type="RefSeq" id="WP_210056049.1">
    <property type="nucleotide sequence ID" value="NZ_BAAAMH010000003.1"/>
</dbReference>
<keyword evidence="2" id="KW-0472">Membrane</keyword>
<keyword evidence="4" id="KW-1185">Reference proteome</keyword>
<evidence type="ECO:0000256" key="1">
    <source>
        <dbReference type="SAM" id="MobiDB-lite"/>
    </source>
</evidence>
<feature type="compositionally biased region" description="Polar residues" evidence="1">
    <location>
        <begin position="1"/>
        <end position="11"/>
    </location>
</feature>
<comment type="caution">
    <text evidence="3">The sequence shown here is derived from an EMBL/GenBank/DDBJ whole genome shotgun (WGS) entry which is preliminary data.</text>
</comment>
<sequence>MTVSTEVSSAQVLVDDHAPPPPATGEWGLLLVPVLMSAAMFVLVLLAG</sequence>
<protein>
    <submittedName>
        <fullName evidence="3">Uncharacterized protein</fullName>
    </submittedName>
</protein>
<proteinExistence type="predicted"/>
<organism evidence="3 4">
    <name type="scientific">Microlunatus capsulatus</name>
    <dbReference type="NCBI Taxonomy" id="99117"/>
    <lineage>
        <taxon>Bacteria</taxon>
        <taxon>Bacillati</taxon>
        <taxon>Actinomycetota</taxon>
        <taxon>Actinomycetes</taxon>
        <taxon>Propionibacteriales</taxon>
        <taxon>Propionibacteriaceae</taxon>
        <taxon>Microlunatus</taxon>
    </lineage>
</organism>
<evidence type="ECO:0000256" key="2">
    <source>
        <dbReference type="SAM" id="Phobius"/>
    </source>
</evidence>
<keyword evidence="2" id="KW-1133">Transmembrane helix</keyword>
<gene>
    <name evidence="3" type="ORF">JOF54_002390</name>
</gene>
<dbReference type="EMBL" id="JAGIOB010000001">
    <property type="protein sequence ID" value="MBP2417468.1"/>
    <property type="molecule type" value="Genomic_DNA"/>
</dbReference>